<dbReference type="SUPFAM" id="SSF52540">
    <property type="entry name" value="P-loop containing nucleoside triphosphate hydrolases"/>
    <property type="match status" value="1"/>
</dbReference>
<dbReference type="InterPro" id="IPR023366">
    <property type="entry name" value="ATP_synth_asu-like_sf"/>
</dbReference>
<organism evidence="16 17">
    <name type="scientific">Candidatus Undinarchaeum marinum</name>
    <dbReference type="NCBI Taxonomy" id="2756141"/>
    <lineage>
        <taxon>Archaea</taxon>
        <taxon>Candidatus Undinarchaeota</taxon>
        <taxon>Candidatus Undinarchaeia</taxon>
        <taxon>Candidatus Undinarchaeales</taxon>
        <taxon>Candidatus Undinarchaeaceae</taxon>
        <taxon>Candidatus Undinarchaeum</taxon>
    </lineage>
</organism>
<name>A0A832XHG5_9ARCH</name>
<evidence type="ECO:0000313" key="17">
    <source>
        <dbReference type="Proteomes" id="UP000604391"/>
    </source>
</evidence>
<protein>
    <recommendedName>
        <fullName evidence="11">A-type ATP synthase subunit A</fullName>
        <ecNumber evidence="11">7.1.2.2</ecNumber>
    </recommendedName>
</protein>
<comment type="subcellular location">
    <subcellularLocation>
        <location evidence="11">Cell membrane</location>
        <topology evidence="11">Peripheral membrane protein</topology>
    </subcellularLocation>
</comment>
<dbReference type="InterPro" id="IPR055190">
    <property type="entry name" value="ATP-synt_VA_C"/>
</dbReference>
<comment type="function">
    <text evidence="11">Component of the A-type ATP synthase that produces ATP from ADP in the presence of a proton gradient across the membrane. The A chain is the catalytic subunit.</text>
</comment>
<dbReference type="CDD" id="cd18111">
    <property type="entry name" value="ATP-synt_V_A-type_alpha_C"/>
    <property type="match status" value="1"/>
</dbReference>
<feature type="domain" description="ATPsynthase alpha/beta subunit barrel-sandwich" evidence="14">
    <location>
        <begin position="108"/>
        <end position="189"/>
    </location>
</feature>
<dbReference type="InterPro" id="IPR000194">
    <property type="entry name" value="ATPase_F1/V1/A1_a/bsu_nucl-bd"/>
</dbReference>
<evidence type="ECO:0000256" key="10">
    <source>
        <dbReference type="ARBA" id="ARBA00023310"/>
    </source>
</evidence>
<dbReference type="GO" id="GO:0005524">
    <property type="term" value="F:ATP binding"/>
    <property type="evidence" value="ECO:0007669"/>
    <property type="project" value="UniProtKB-UniRule"/>
</dbReference>
<evidence type="ECO:0000256" key="11">
    <source>
        <dbReference type="HAMAP-Rule" id="MF_00309"/>
    </source>
</evidence>
<dbReference type="Pfam" id="PF02874">
    <property type="entry name" value="ATP-synt_ab_N"/>
    <property type="match status" value="1"/>
</dbReference>
<dbReference type="CDD" id="cd18119">
    <property type="entry name" value="ATP-synt_V_A-type_alpha_N"/>
    <property type="match status" value="1"/>
</dbReference>
<dbReference type="Pfam" id="PF22919">
    <property type="entry name" value="ATP-synt_VA_C"/>
    <property type="match status" value="1"/>
</dbReference>
<dbReference type="SUPFAM" id="SSF50615">
    <property type="entry name" value="N-terminal domain of alpha and beta subunits of F1 ATP synthase"/>
    <property type="match status" value="1"/>
</dbReference>
<dbReference type="FunFam" id="2.40.50.100:FF:000008">
    <property type="entry name" value="V-type proton ATPase catalytic subunit A"/>
    <property type="match status" value="1"/>
</dbReference>
<dbReference type="GO" id="GO:0005886">
    <property type="term" value="C:plasma membrane"/>
    <property type="evidence" value="ECO:0007669"/>
    <property type="project" value="UniProtKB-SubCell"/>
</dbReference>
<dbReference type="InterPro" id="IPR031686">
    <property type="entry name" value="ATP-synth_a_Xtn"/>
</dbReference>
<comment type="caution">
    <text evidence="16">The sequence shown here is derived from an EMBL/GenBank/DDBJ whole genome shotgun (WGS) entry which is preliminary data.</text>
</comment>
<dbReference type="Gene3D" id="1.10.1140.10">
    <property type="entry name" value="Bovine Mitochondrial F1-atpase, Atp Synthase Beta Chain, Chain D, domain 3"/>
    <property type="match status" value="1"/>
</dbReference>
<dbReference type="NCBIfam" id="NF003220">
    <property type="entry name" value="PRK04192.1"/>
    <property type="match status" value="1"/>
</dbReference>
<dbReference type="EMBL" id="DVAD01000007">
    <property type="protein sequence ID" value="HIJ99420.1"/>
    <property type="molecule type" value="Genomic_DNA"/>
</dbReference>
<keyword evidence="5 11" id="KW-0375">Hydrogen ion transport</keyword>
<keyword evidence="7 11" id="KW-1278">Translocase</keyword>
<gene>
    <name evidence="11" type="primary">atpA</name>
    <name evidence="16" type="ORF">H1011_01180</name>
</gene>
<dbReference type="Gene3D" id="2.40.50.100">
    <property type="match status" value="1"/>
</dbReference>
<dbReference type="Gene3D" id="3.40.50.300">
    <property type="entry name" value="P-loop containing nucleotide triphosphate hydrolases"/>
    <property type="match status" value="1"/>
</dbReference>
<dbReference type="FunFam" id="2.40.30.20:FF:000002">
    <property type="entry name" value="V-type proton ATPase catalytic subunit A"/>
    <property type="match status" value="1"/>
</dbReference>
<dbReference type="Pfam" id="PF16886">
    <property type="entry name" value="ATP-synt_ab_Xtn"/>
    <property type="match status" value="1"/>
</dbReference>
<feature type="binding site" evidence="11">
    <location>
        <begin position="227"/>
        <end position="234"/>
    </location>
    <ligand>
        <name>ATP</name>
        <dbReference type="ChEBI" id="CHEBI:30616"/>
    </ligand>
</feature>
<dbReference type="EC" id="7.1.2.2" evidence="11"/>
<dbReference type="Gene3D" id="2.40.30.20">
    <property type="match status" value="1"/>
</dbReference>
<dbReference type="InterPro" id="IPR020003">
    <property type="entry name" value="ATPase_a/bsu_AS"/>
</dbReference>
<dbReference type="GO" id="GO:0046933">
    <property type="term" value="F:proton-transporting ATP synthase activity, rotational mechanism"/>
    <property type="evidence" value="ECO:0007669"/>
    <property type="project" value="UniProtKB-UniRule"/>
</dbReference>
<keyword evidence="9 11" id="KW-0472">Membrane</keyword>
<keyword evidence="3 11" id="KW-1003">Cell membrane</keyword>
<dbReference type="NCBIfam" id="TIGR01043">
    <property type="entry name" value="ATP_syn_A_arch"/>
    <property type="match status" value="1"/>
</dbReference>
<evidence type="ECO:0000256" key="2">
    <source>
        <dbReference type="ARBA" id="ARBA00022448"/>
    </source>
</evidence>
<feature type="domain" description="ATPase F1/V1/A1 complex alpha/beta subunit nucleotide-binding" evidence="12">
    <location>
        <begin position="207"/>
        <end position="429"/>
    </location>
</feature>
<evidence type="ECO:0000256" key="7">
    <source>
        <dbReference type="ARBA" id="ARBA00022967"/>
    </source>
</evidence>
<keyword evidence="4 11" id="KW-0547">Nucleotide-binding</keyword>
<accession>A0A832XHG5</accession>
<evidence type="ECO:0000256" key="5">
    <source>
        <dbReference type="ARBA" id="ARBA00022781"/>
    </source>
</evidence>
<dbReference type="InterPro" id="IPR027417">
    <property type="entry name" value="P-loop_NTPase"/>
</dbReference>
<dbReference type="Pfam" id="PF00006">
    <property type="entry name" value="ATP-synt_ab"/>
    <property type="match status" value="1"/>
</dbReference>
<dbReference type="CDD" id="cd01134">
    <property type="entry name" value="V_A-ATPase_A"/>
    <property type="match status" value="1"/>
</dbReference>
<proteinExistence type="inferred from homology"/>
<dbReference type="InterPro" id="IPR024034">
    <property type="entry name" value="ATPase_F1/V1_b/a_C"/>
</dbReference>
<comment type="catalytic activity">
    <reaction evidence="11">
        <text>ATP + H2O + 4 H(+)(in) = ADP + phosphate + 5 H(+)(out)</text>
        <dbReference type="Rhea" id="RHEA:57720"/>
        <dbReference type="ChEBI" id="CHEBI:15377"/>
        <dbReference type="ChEBI" id="CHEBI:15378"/>
        <dbReference type="ChEBI" id="CHEBI:30616"/>
        <dbReference type="ChEBI" id="CHEBI:43474"/>
        <dbReference type="ChEBI" id="CHEBI:456216"/>
        <dbReference type="EC" id="7.1.2.2"/>
    </reaction>
</comment>
<dbReference type="GO" id="GO:0033178">
    <property type="term" value="C:proton-transporting two-sector ATPase complex, catalytic domain"/>
    <property type="evidence" value="ECO:0007669"/>
    <property type="project" value="InterPro"/>
</dbReference>
<dbReference type="InterPro" id="IPR004100">
    <property type="entry name" value="ATPase_F1/V1/A1_a/bsu_N"/>
</dbReference>
<keyword evidence="8 11" id="KW-0406">Ion transport</keyword>
<evidence type="ECO:0000256" key="6">
    <source>
        <dbReference type="ARBA" id="ARBA00022840"/>
    </source>
</evidence>
<evidence type="ECO:0000256" key="8">
    <source>
        <dbReference type="ARBA" id="ARBA00023065"/>
    </source>
</evidence>
<dbReference type="GO" id="GO:0042777">
    <property type="term" value="P:proton motive force-driven plasma membrane ATP synthesis"/>
    <property type="evidence" value="ECO:0007669"/>
    <property type="project" value="UniProtKB-UniRule"/>
</dbReference>
<evidence type="ECO:0000256" key="9">
    <source>
        <dbReference type="ARBA" id="ARBA00023136"/>
    </source>
</evidence>
<dbReference type="FunFam" id="3.40.50.300:FF:000675">
    <property type="entry name" value="V-type ATP synthase alpha chain"/>
    <property type="match status" value="1"/>
</dbReference>
<dbReference type="GO" id="GO:0046961">
    <property type="term" value="F:proton-transporting ATPase activity, rotational mechanism"/>
    <property type="evidence" value="ECO:0007669"/>
    <property type="project" value="InterPro"/>
</dbReference>
<feature type="domain" description="ATPase F1/V1/A1 complex alpha/beta subunit N-terminal" evidence="13">
    <location>
        <begin position="6"/>
        <end position="67"/>
    </location>
</feature>
<keyword evidence="2 11" id="KW-0813">Transport</keyword>
<evidence type="ECO:0000259" key="12">
    <source>
        <dbReference type="Pfam" id="PF00006"/>
    </source>
</evidence>
<evidence type="ECO:0000259" key="13">
    <source>
        <dbReference type="Pfam" id="PF02874"/>
    </source>
</evidence>
<dbReference type="InterPro" id="IPR005726">
    <property type="entry name" value="ATP_synth_asu_arc"/>
</dbReference>
<dbReference type="PANTHER" id="PTHR43607:SF1">
    <property type="entry name" value="H(+)-TRANSPORTING TWO-SECTOR ATPASE"/>
    <property type="match status" value="1"/>
</dbReference>
<dbReference type="SUPFAM" id="SSF47917">
    <property type="entry name" value="C-terminal domain of alpha and beta subunits of F1 ATP synthase"/>
    <property type="match status" value="1"/>
</dbReference>
<evidence type="ECO:0000256" key="3">
    <source>
        <dbReference type="ARBA" id="ARBA00022475"/>
    </source>
</evidence>
<comment type="similarity">
    <text evidence="1 11">Belongs to the ATPase alpha/beta chains family.</text>
</comment>
<evidence type="ECO:0000256" key="4">
    <source>
        <dbReference type="ARBA" id="ARBA00022741"/>
    </source>
</evidence>
<dbReference type="Proteomes" id="UP000604391">
    <property type="component" value="Unassembled WGS sequence"/>
</dbReference>
<evidence type="ECO:0000313" key="16">
    <source>
        <dbReference type="EMBL" id="HIJ99420.1"/>
    </source>
</evidence>
<keyword evidence="6 11" id="KW-0067">ATP-binding</keyword>
<evidence type="ECO:0000256" key="1">
    <source>
        <dbReference type="ARBA" id="ARBA00008936"/>
    </source>
</evidence>
<dbReference type="HAMAP" id="MF_00309">
    <property type="entry name" value="ATP_synth_A_arch"/>
    <property type="match status" value="1"/>
</dbReference>
<evidence type="ECO:0000259" key="14">
    <source>
        <dbReference type="Pfam" id="PF16886"/>
    </source>
</evidence>
<feature type="domain" description="ATP synthase A/B type C-terminal" evidence="15">
    <location>
        <begin position="437"/>
        <end position="538"/>
    </location>
</feature>
<comment type="subunit">
    <text evidence="11">Has multiple subunits with at least A(3), B(3), C, D, E, F, H, I and proteolipid K(x).</text>
</comment>
<dbReference type="PROSITE" id="PS00152">
    <property type="entry name" value="ATPASE_ALPHA_BETA"/>
    <property type="match status" value="1"/>
</dbReference>
<dbReference type="InterPro" id="IPR022878">
    <property type="entry name" value="V-ATPase_asu"/>
</dbReference>
<keyword evidence="10 11" id="KW-0066">ATP synthesis</keyword>
<evidence type="ECO:0000259" key="15">
    <source>
        <dbReference type="Pfam" id="PF22919"/>
    </source>
</evidence>
<dbReference type="PANTHER" id="PTHR43607">
    <property type="entry name" value="V-TYPE PROTON ATPASE CATALYTIC SUBUNIT A"/>
    <property type="match status" value="1"/>
</dbReference>
<keyword evidence="17" id="KW-1185">Reference proteome</keyword>
<reference evidence="16 17" key="1">
    <citation type="journal article" name="Nat. Commun.">
        <title>Undinarchaeota illuminate DPANN phylogeny and the impact of gene transfer on archaeal evolution.</title>
        <authorList>
            <person name="Dombrowski N."/>
            <person name="Williams T.A."/>
            <person name="Sun J."/>
            <person name="Woodcroft B.J."/>
            <person name="Lee J.H."/>
            <person name="Minh B.Q."/>
            <person name="Rinke C."/>
            <person name="Spang A."/>
        </authorList>
    </citation>
    <scope>NUCLEOTIDE SEQUENCE [LARGE SCALE GENOMIC DNA]</scope>
    <source>
        <strain evidence="16">MAG_bin17</strain>
    </source>
</reference>
<dbReference type="AlphaFoldDB" id="A0A832XHG5"/>
<sequence length="590" mass="65717">METGEIYRVSGPVVVARGLDAKMYDIVNVGEEGLLGEVIKIDREDVVIQVYEDTSGVKPGEPVKNTGRPLTVHLGPGLLTSIYDGIQRPLKGLKKEMGDFIKRGVFIDGLDTKKKWEFKASVKKGDKISEGEIIGTVQETPVIMHKVMVPPGISGKVKKISNGKFTVKDTVAELEGGEKIIMAQYWPVRKPRPYKDKLSPDIPLITGQRILDTFFPIAKGGTAAIPGGFGTGKTVTQHQLAKWADTDIIIFIGCGERGNEMTEVLEEFPKLTDPKTGKPMMDRTVLIANTSNMPVAAREASIYTGITIAEYYRDMGYDVALMADSTSRWAEAMREISSRLEEMPGEEGYPAYLAAKLSQFYERAGRVECNGRKDFGSITVIGAVSPPGGDFSEPVTQNTLRVAKVFWALDSKLANKRHFPSINWLTSYSLYMKGLEDWFSENVGKEFVDNQKEGMALLQKEAQLQEIVQIVGSDAIPEKDQMILETTRLIREGYLQQNAFHEIDTYCSLERQMMMMKFILEFGKQGQKAVEAGVLLEKIAGMESKAEFLQMKFVSETEFKAKYDTVTDNMKKEFAKLIKNAGSLSHEDEK</sequence>
<dbReference type="InterPro" id="IPR036121">
    <property type="entry name" value="ATPase_F1/V1/A1_a/bsu_N_sf"/>
</dbReference>